<evidence type="ECO:0000256" key="1">
    <source>
        <dbReference type="ARBA" id="ARBA00022801"/>
    </source>
</evidence>
<dbReference type="InterPro" id="IPR001789">
    <property type="entry name" value="Sig_transdc_resp-reg_receiver"/>
</dbReference>
<dbReference type="GO" id="GO:0000160">
    <property type="term" value="P:phosphorelay signal transduction system"/>
    <property type="evidence" value="ECO:0007669"/>
    <property type="project" value="InterPro"/>
</dbReference>
<gene>
    <name evidence="4" type="ORF">EDC56_0191</name>
</gene>
<sequence>MLWASAVSDWRDRMSCPDFMSDSQDKIDNKDFSLLIAEDNAADRLLLVTILKRLGYRVVEAKNGQEAIELFQRNQPNIVLLDVLMPVVDGFETARQIRLVAGDDFIPIIFLSSLQEAKILEQYVQAGGDDFITKPYNRVMLAAKITSFRRMQSMHLELQRQRDEISRNNQHLLQEQEVAKAVYDKVTRAGCLGVSNIRYIMSPLSIFNGDVLLAAIRPRGTLLVLLGDFTGHGLAAALGAMPLSQSFYAMAEKGYSAPDILRELNDVLGDALPVGYFCCACLVELNLAEQTLWGWNGGLPDCYIFHRQDAGITPLRSTGLPLGILRTNKFKSEGQYYDISYGDKVYLWSDGIIEASNARGEMFGEGRLRAVFDGHSGDEALMGEVMRCVSEFVGGGAQSDDLSFVEVEMIESTQFGQQNVPQLARAKQGRVDWSLEYRLGFESLKNSNPLPLLHQLLLEVPALRTYSGDIYTILAELYSNALEHGVLRLSSVKKATGEGFIEYYQQRERRLKDLTSGHISIAMRYQGDDNSGELSVRMTDSGHEYIDSQDIIEASNPYSGRGLGILKQLCYRVSYTKGDVEIGYRWQE</sequence>
<dbReference type="Pfam" id="PF07228">
    <property type="entry name" value="SpoIIE"/>
    <property type="match status" value="1"/>
</dbReference>
<dbReference type="InterPro" id="IPR011006">
    <property type="entry name" value="CheY-like_superfamily"/>
</dbReference>
<keyword evidence="2" id="KW-0597">Phosphoprotein</keyword>
<evidence type="ECO:0000256" key="2">
    <source>
        <dbReference type="PROSITE-ProRule" id="PRU00169"/>
    </source>
</evidence>
<dbReference type="AlphaFoldDB" id="A0A3N2DXY6"/>
<feature type="domain" description="Response regulatory" evidence="3">
    <location>
        <begin position="33"/>
        <end position="149"/>
    </location>
</feature>
<dbReference type="Gene3D" id="3.30.565.10">
    <property type="entry name" value="Histidine kinase-like ATPase, C-terminal domain"/>
    <property type="match status" value="1"/>
</dbReference>
<keyword evidence="5" id="KW-1185">Reference proteome</keyword>
<dbReference type="SMART" id="SM00331">
    <property type="entry name" value="PP2C_SIG"/>
    <property type="match status" value="1"/>
</dbReference>
<organism evidence="4 5">
    <name type="scientific">Sinobacterium caligoides</name>
    <dbReference type="NCBI Taxonomy" id="933926"/>
    <lineage>
        <taxon>Bacteria</taxon>
        <taxon>Pseudomonadati</taxon>
        <taxon>Pseudomonadota</taxon>
        <taxon>Gammaproteobacteria</taxon>
        <taxon>Cellvibrionales</taxon>
        <taxon>Spongiibacteraceae</taxon>
        <taxon>Sinobacterium</taxon>
    </lineage>
</organism>
<dbReference type="InterPro" id="IPR036890">
    <property type="entry name" value="HATPase_C_sf"/>
</dbReference>
<dbReference type="Gene3D" id="3.60.40.10">
    <property type="entry name" value="PPM-type phosphatase domain"/>
    <property type="match status" value="1"/>
</dbReference>
<dbReference type="SUPFAM" id="SSF52172">
    <property type="entry name" value="CheY-like"/>
    <property type="match status" value="1"/>
</dbReference>
<keyword evidence="1" id="KW-0378">Hydrolase</keyword>
<dbReference type="Gene3D" id="3.40.50.2300">
    <property type="match status" value="1"/>
</dbReference>
<accession>A0A3N2DXY6</accession>
<dbReference type="PANTHER" id="PTHR43156:SF2">
    <property type="entry name" value="STAGE II SPORULATION PROTEIN E"/>
    <property type="match status" value="1"/>
</dbReference>
<comment type="caution">
    <text evidence="4">The sequence shown here is derived from an EMBL/GenBank/DDBJ whole genome shotgun (WGS) entry which is preliminary data.</text>
</comment>
<dbReference type="Pfam" id="PF00072">
    <property type="entry name" value="Response_reg"/>
    <property type="match status" value="1"/>
</dbReference>
<name>A0A3N2DXY6_9GAMM</name>
<dbReference type="Proteomes" id="UP000275394">
    <property type="component" value="Unassembled WGS sequence"/>
</dbReference>
<evidence type="ECO:0000313" key="5">
    <source>
        <dbReference type="Proteomes" id="UP000275394"/>
    </source>
</evidence>
<dbReference type="InterPro" id="IPR001932">
    <property type="entry name" value="PPM-type_phosphatase-like_dom"/>
</dbReference>
<dbReference type="InterPro" id="IPR036457">
    <property type="entry name" value="PPM-type-like_dom_sf"/>
</dbReference>
<reference evidence="4 5" key="1">
    <citation type="submission" date="2018-11" db="EMBL/GenBank/DDBJ databases">
        <title>Genomic Encyclopedia of Type Strains, Phase IV (KMG-IV): sequencing the most valuable type-strain genomes for metagenomic binning, comparative biology and taxonomic classification.</title>
        <authorList>
            <person name="Goeker M."/>
        </authorList>
    </citation>
    <scope>NUCLEOTIDE SEQUENCE [LARGE SCALE GENOMIC DNA]</scope>
    <source>
        <strain evidence="4 5">DSM 100316</strain>
    </source>
</reference>
<dbReference type="GO" id="GO:0016791">
    <property type="term" value="F:phosphatase activity"/>
    <property type="evidence" value="ECO:0007669"/>
    <property type="project" value="TreeGrafter"/>
</dbReference>
<proteinExistence type="predicted"/>
<dbReference type="OrthoDB" id="9811749at2"/>
<dbReference type="RefSeq" id="WP_148059268.1">
    <property type="nucleotide sequence ID" value="NZ_RKHR01000003.1"/>
</dbReference>
<dbReference type="SMART" id="SM00448">
    <property type="entry name" value="REC"/>
    <property type="match status" value="1"/>
</dbReference>
<feature type="modified residue" description="4-aspartylphosphate" evidence="2">
    <location>
        <position position="82"/>
    </location>
</feature>
<evidence type="ECO:0000259" key="3">
    <source>
        <dbReference type="PROSITE" id="PS50110"/>
    </source>
</evidence>
<dbReference type="PROSITE" id="PS50110">
    <property type="entry name" value="RESPONSE_REGULATORY"/>
    <property type="match status" value="1"/>
</dbReference>
<dbReference type="PANTHER" id="PTHR43156">
    <property type="entry name" value="STAGE II SPORULATION PROTEIN E-RELATED"/>
    <property type="match status" value="1"/>
</dbReference>
<protein>
    <submittedName>
        <fullName evidence="4">Response regulator receiver domain-containing protein</fullName>
    </submittedName>
</protein>
<dbReference type="EMBL" id="RKHR01000003">
    <property type="protein sequence ID" value="ROS04678.1"/>
    <property type="molecule type" value="Genomic_DNA"/>
</dbReference>
<dbReference type="InterPro" id="IPR052016">
    <property type="entry name" value="Bact_Sigma-Reg"/>
</dbReference>
<evidence type="ECO:0000313" key="4">
    <source>
        <dbReference type="EMBL" id="ROS04678.1"/>
    </source>
</evidence>